<comment type="similarity">
    <text evidence="3">Belongs to the DP1 family.</text>
</comment>
<dbReference type="Proteomes" id="UP000805418">
    <property type="component" value="Chromosome 3"/>
</dbReference>
<gene>
    <name evidence="12" type="primary">REEP5</name>
</gene>
<feature type="compositionally biased region" description="Low complexity" evidence="11">
    <location>
        <begin position="250"/>
        <end position="260"/>
    </location>
</feature>
<proteinExistence type="inferred from homology"/>
<feature type="compositionally biased region" description="Basic and acidic residues" evidence="11">
    <location>
        <begin position="107"/>
        <end position="117"/>
    </location>
</feature>
<keyword evidence="13" id="KW-1185">Reference proteome</keyword>
<evidence type="ECO:0000256" key="5">
    <source>
        <dbReference type="ARBA" id="ARBA00022824"/>
    </source>
</evidence>
<evidence type="ECO:0000256" key="7">
    <source>
        <dbReference type="ARBA" id="ARBA00022989"/>
    </source>
</evidence>
<feature type="compositionally biased region" description="Basic and acidic residues" evidence="11">
    <location>
        <begin position="194"/>
        <end position="211"/>
    </location>
</feature>
<evidence type="ECO:0000313" key="12">
    <source>
        <dbReference type="Ensembl" id="ENSCAFP00845004793.1"/>
    </source>
</evidence>
<feature type="compositionally biased region" description="Pro residues" evidence="11">
    <location>
        <begin position="228"/>
        <end position="246"/>
    </location>
</feature>
<feature type="compositionally biased region" description="Basic and acidic residues" evidence="11">
    <location>
        <begin position="334"/>
        <end position="354"/>
    </location>
</feature>
<feature type="compositionally biased region" description="Low complexity" evidence="11">
    <location>
        <begin position="155"/>
        <end position="174"/>
    </location>
</feature>
<dbReference type="Ensembl" id="ENSCAFT00845006033.1">
    <property type="protein sequence ID" value="ENSCAFP00845004793.1"/>
    <property type="gene ID" value="ENSCAFG00845003401.1"/>
</dbReference>
<evidence type="ECO:0000256" key="4">
    <source>
        <dbReference type="ARBA" id="ARBA00022692"/>
    </source>
</evidence>
<evidence type="ECO:0000256" key="9">
    <source>
        <dbReference type="ARBA" id="ARBA00037732"/>
    </source>
</evidence>
<dbReference type="GO" id="GO:0033017">
    <property type="term" value="C:sarcoplasmic reticulum membrane"/>
    <property type="evidence" value="ECO:0007669"/>
    <property type="project" value="UniProtKB-SubCell"/>
</dbReference>
<accession>A0A8I3MHY0</accession>
<evidence type="ECO:0000256" key="10">
    <source>
        <dbReference type="ARBA" id="ARBA00040662"/>
    </source>
</evidence>
<keyword evidence="5" id="KW-0256">Endoplasmic reticulum</keyword>
<dbReference type="Pfam" id="PF03134">
    <property type="entry name" value="TB2_DP1_HVA22"/>
    <property type="match status" value="1"/>
</dbReference>
<evidence type="ECO:0000256" key="8">
    <source>
        <dbReference type="ARBA" id="ARBA00023136"/>
    </source>
</evidence>
<feature type="compositionally biased region" description="Pro residues" evidence="11">
    <location>
        <begin position="278"/>
        <end position="296"/>
    </location>
</feature>
<sequence length="476" mass="51233">MDIRGWTISREGCPAHWRTCALISGHHLLDARSIHPVRAAGVWAAGGGGRAAGARGGPTPSVALPAGVTAGRRDNRLLWAQGGEGWVVGSVPRVPAIVIAYRTERFRECRSSSERPPRGPAPRGPAPRGASTPRGLHPEGPAPRGPPPRGPPPRGACTPRASTPRGLHPGGLHPEGLHPEGLHPEGLQPVPGPSRDHGGGWAEFRQREKQASHGAASGPARLRARPRVPAPPRPSLPPPAPPLRPRPLPERLAFALPSAGKGCGGRGAGLRPPARSAPAPPLPSSPVPSPPLPSPPLRARRPPQSEQPGRRAGPRQPRHVCGREAEVRPVPAGEELHDRPAGQARGPERREPQIHRARIKAIESPNKEDDTQWLTYWVVYGVFSIAEFFSDLFLSWVPFYYMLKCGFLLWCMAPSPSNGAELLYRRVIQPVFLKHESQVDTMVNDFKDKAKETVDTITKEAKKAAVTLLGDEKKST</sequence>
<feature type="compositionally biased region" description="Low complexity" evidence="11">
    <location>
        <begin position="126"/>
        <end position="139"/>
    </location>
</feature>
<dbReference type="OrthoDB" id="10009287at2759"/>
<protein>
    <recommendedName>
        <fullName evidence="10">Receptor expression-enhancing protein 5</fullName>
    </recommendedName>
</protein>
<keyword evidence="6" id="KW-0703">Sarcoplasmic reticulum</keyword>
<reference evidence="12" key="3">
    <citation type="submission" date="2025-09" db="UniProtKB">
        <authorList>
            <consortium name="Ensembl"/>
        </authorList>
    </citation>
    <scope>IDENTIFICATION</scope>
    <source>
        <strain evidence="12">Boxer</strain>
    </source>
</reference>
<name>A0A8I3MHY0_CANLF</name>
<evidence type="ECO:0000256" key="6">
    <source>
        <dbReference type="ARBA" id="ARBA00022951"/>
    </source>
</evidence>
<keyword evidence="4" id="KW-0812">Transmembrane</keyword>
<evidence type="ECO:0000256" key="11">
    <source>
        <dbReference type="SAM" id="MobiDB-lite"/>
    </source>
</evidence>
<keyword evidence="7" id="KW-1133">Transmembrane helix</keyword>
<feature type="region of interest" description="Disordered" evidence="11">
    <location>
        <begin position="107"/>
        <end position="354"/>
    </location>
</feature>
<evidence type="ECO:0000256" key="3">
    <source>
        <dbReference type="ARBA" id="ARBA00008573"/>
    </source>
</evidence>
<evidence type="ECO:0000256" key="1">
    <source>
        <dbReference type="ARBA" id="ARBA00004326"/>
    </source>
</evidence>
<organism evidence="12 13">
    <name type="scientific">Canis lupus familiaris</name>
    <name type="common">Dog</name>
    <name type="synonym">Canis familiaris</name>
    <dbReference type="NCBI Taxonomy" id="9615"/>
    <lineage>
        <taxon>Eukaryota</taxon>
        <taxon>Metazoa</taxon>
        <taxon>Chordata</taxon>
        <taxon>Craniata</taxon>
        <taxon>Vertebrata</taxon>
        <taxon>Euteleostomi</taxon>
        <taxon>Mammalia</taxon>
        <taxon>Eutheria</taxon>
        <taxon>Laurasiatheria</taxon>
        <taxon>Carnivora</taxon>
        <taxon>Caniformia</taxon>
        <taxon>Canidae</taxon>
        <taxon>Canis</taxon>
    </lineage>
</organism>
<comment type="subcellular location">
    <subcellularLocation>
        <location evidence="2">Endoplasmic reticulum membrane</location>
        <topology evidence="2">Multi-pass membrane protein</topology>
    </subcellularLocation>
    <subcellularLocation>
        <location evidence="1">Sarcoplasmic reticulum membrane</location>
        <topology evidence="1">Multi-pass membrane protein</topology>
    </subcellularLocation>
</comment>
<keyword evidence="8" id="KW-0472">Membrane</keyword>
<evidence type="ECO:0000313" key="13">
    <source>
        <dbReference type="Proteomes" id="UP000805418"/>
    </source>
</evidence>
<dbReference type="PANTHER" id="PTHR12300">
    <property type="entry name" value="HVA22-LIKE PROTEINS"/>
    <property type="match status" value="1"/>
</dbReference>
<dbReference type="GeneTree" id="ENSGT00940000157873"/>
<dbReference type="AlphaFoldDB" id="A0A8I3MHY0"/>
<dbReference type="InterPro" id="IPR004345">
    <property type="entry name" value="TB2_DP1_HVA22"/>
</dbReference>
<feature type="compositionally biased region" description="Pro residues" evidence="11">
    <location>
        <begin position="140"/>
        <end position="154"/>
    </location>
</feature>
<dbReference type="PANTHER" id="PTHR12300:SF93">
    <property type="entry name" value="RECEPTOR EXPRESSION-ENHANCING PROTEIN 5"/>
    <property type="match status" value="1"/>
</dbReference>
<comment type="function">
    <text evidence="9">Plays an essential role in heart function and development by regulating the organization and function of the sarcoplasmic reticulum in cardiomyocytes.</text>
</comment>
<reference evidence="12" key="2">
    <citation type="submission" date="2025-08" db="UniProtKB">
        <authorList>
            <consortium name="Ensembl"/>
        </authorList>
    </citation>
    <scope>IDENTIFICATION</scope>
    <source>
        <strain evidence="12">Boxer</strain>
    </source>
</reference>
<reference evidence="12" key="1">
    <citation type="submission" date="2020-03" db="EMBL/GenBank/DDBJ databases">
        <title>Long-read based genome assembly of a Labrador retriever dog.</title>
        <authorList>
            <person name="Eory L."/>
            <person name="Zhang W."/>
            <person name="Schoenebeck J."/>
        </authorList>
    </citation>
    <scope>NUCLEOTIDE SEQUENCE [LARGE SCALE GENOMIC DNA]</scope>
    <source>
        <strain evidence="12">Labrador retriever</strain>
    </source>
</reference>
<evidence type="ECO:0000256" key="2">
    <source>
        <dbReference type="ARBA" id="ARBA00004477"/>
    </source>
</evidence>